<evidence type="ECO:0000313" key="2">
    <source>
        <dbReference type="EMBL" id="KAE9119523.1"/>
    </source>
</evidence>
<dbReference type="SUPFAM" id="SSF48371">
    <property type="entry name" value="ARM repeat"/>
    <property type="match status" value="1"/>
</dbReference>
<dbReference type="Proteomes" id="UP000488956">
    <property type="component" value="Unassembled WGS sequence"/>
</dbReference>
<dbReference type="InterPro" id="IPR016024">
    <property type="entry name" value="ARM-type_fold"/>
</dbReference>
<protein>
    <submittedName>
        <fullName evidence="2">Uncharacterized protein</fullName>
    </submittedName>
</protein>
<name>A0A6G0LH90_9STRA</name>
<organism evidence="2 3">
    <name type="scientific">Phytophthora fragariae</name>
    <dbReference type="NCBI Taxonomy" id="53985"/>
    <lineage>
        <taxon>Eukaryota</taxon>
        <taxon>Sar</taxon>
        <taxon>Stramenopiles</taxon>
        <taxon>Oomycota</taxon>
        <taxon>Peronosporomycetes</taxon>
        <taxon>Peronosporales</taxon>
        <taxon>Peronosporaceae</taxon>
        <taxon>Phytophthora</taxon>
    </lineage>
</organism>
<comment type="caution">
    <text evidence="2">The sequence shown here is derived from an EMBL/GenBank/DDBJ whole genome shotgun (WGS) entry which is preliminary data.</text>
</comment>
<feature type="region of interest" description="Disordered" evidence="1">
    <location>
        <begin position="1195"/>
        <end position="1284"/>
    </location>
</feature>
<evidence type="ECO:0000313" key="3">
    <source>
        <dbReference type="Proteomes" id="UP000488956"/>
    </source>
</evidence>
<proteinExistence type="predicted"/>
<feature type="compositionally biased region" description="Polar residues" evidence="1">
    <location>
        <begin position="1266"/>
        <end position="1283"/>
    </location>
</feature>
<gene>
    <name evidence="2" type="ORF">PF010_g7842</name>
</gene>
<dbReference type="EMBL" id="QXFX01000342">
    <property type="protein sequence ID" value="KAE9119523.1"/>
    <property type="molecule type" value="Genomic_DNA"/>
</dbReference>
<accession>A0A6G0LH90</accession>
<sequence length="1542" mass="171613">MQDGSGSSARELLRASATDADAVRQYLQSIDAEELNGLLDGIAPKCKAKTQATQQAKGAFLVQDDWLPLVHLLAQCNATRLRAASRIVQVLRRGSPSELESMQLLTEVTLGYARALDELQEPQRHSSSSRSRRRLLLDEIRVVLDIVFSFLGEVVEAARPTKVLPQLLGLVPYFLGLMGEIGDEEAGRGIQENLAKLLELPWSCQTVPSLLDVLVDDATLMSRESWQQLQENVERMVTTSPEMASETMNPVIRECVLAANVTGDHRWIDVARYLLRQLPAHLRQEAEFNLQMSFQQSPRIVSLVCESVRSSTVSERDDVDMTDPSSLIDSGLDLALDWRDLFLLLHSLQASKPILHHRTSSSRVATEASVFTDIEQLAWRIVQSDIRVFTSTLSSASAGSRAATKTIEKHVLDQVDILLNFGGKQIHAREWKALLLMDISFFWIEQNDTSELLPSKPATALMLLQAIFETASETRSEVLSCLFERSQKPTQRKIAGETLSKLFISQSGKLFPHINAIQDWLSMQFQRSFNSARNFFLIASRLATVYKDLYNFLMVFLRKLLSTGNRSHQQFAVDMWCTWLDHRLPFSEQQEEEIVSALKNSMTACHDIQAWSFGRLEQIFQYCGAPIEGPVISLRKSSWEELRRFLSQEVGKFIQPTTSSIAGYENDDDNDSGDEYDDDDSVLQRFRFDSLDAFYQQNASLDGAAAIGFVFQKVLSCLIGFEKASTRSKVSSEGVPIESLGEKDSDIKQWLVDLVSNWKYFFHWVCQDCDGLLNQSAQGRTSGKSAWWKLVARIYIGCAICNIAIEMLMQQRPVEASGDQDSGDQLSVAFCADDSDISIWSLMEVAFSLHRMIQKLAAHYANEMETSLSKEHVKAVSYGLHRVLQPEKLQILTAIKNNLQATDGAKEPAIERPSGMSFDAVLFTLDSCCSTLGDEDLYGSYFPRDSKTGRQSEAGPILEMLLSIYLNVRDRVMTTPDLSSDDEDDQSACRSQFSVYADSISVKLPMSARHLVTPSKSAKAVVLLDSKGGEEMLEHVCAAIGRTLEVMMKTTSLESVHGQVGVVLQNISCIGPSEGASSCNFVRLSHYFLADVKKCVQLDGFTKLGVACATLSKRLCDIGAEMVDGNVVSSYQLALSSLAYDVLCDNVVYNPRLLRLLSSICLPTHLALRVDTFVTMESKIEGIIRACGLDSGATATTSPDMNESHRQHKAPAKKKRDRKGAPMRRKRLRQGFDARSSYGLQVDSDSDSSASYSSDSDESVRSYDSNAVTDASSNISRSSQNVLPNRDRIPHLQSQSSQSIAILAVLNVLEQSQSTLLSAITAKNSGSETCTVPHHEEILGFIRIHELVNQAIYDIHDFSWGTRRVLLKILHSIELGLRIGKASGALRRRDNLEDGFLPDTTICIYEFSVMSALKARTWVDGMKDASQDSGTKTKVSATLLKMDIFFLQVPGTAQSWLKESALSDASKDRLKALVALVKERIAPTDPANVRRGKAKARQRLLGVVPIVRKRRKRLRSRHPIIDAFLNEEDGADAFADLEDFIE</sequence>
<evidence type="ECO:0000256" key="1">
    <source>
        <dbReference type="SAM" id="MobiDB-lite"/>
    </source>
</evidence>
<reference evidence="2 3" key="1">
    <citation type="submission" date="2018-09" db="EMBL/GenBank/DDBJ databases">
        <title>Genomic investigation of the strawberry pathogen Phytophthora fragariae indicates pathogenicity is determined by transcriptional variation in three key races.</title>
        <authorList>
            <person name="Adams T.M."/>
            <person name="Armitage A.D."/>
            <person name="Sobczyk M.K."/>
            <person name="Bates H.J."/>
            <person name="Dunwell J.M."/>
            <person name="Nellist C.F."/>
            <person name="Harrison R.J."/>
        </authorList>
    </citation>
    <scope>NUCLEOTIDE SEQUENCE [LARGE SCALE GENOMIC DNA]</scope>
    <source>
        <strain evidence="2 3">ONT-3</strain>
    </source>
</reference>
<feature type="compositionally biased region" description="Basic residues" evidence="1">
    <location>
        <begin position="1206"/>
        <end position="1229"/>
    </location>
</feature>